<proteinExistence type="predicted"/>
<comment type="caution">
    <text evidence="1">The sequence shown here is derived from an EMBL/GenBank/DDBJ whole genome shotgun (WGS) entry which is preliminary data.</text>
</comment>
<dbReference type="OrthoDB" id="464133at2"/>
<evidence type="ECO:0000313" key="1">
    <source>
        <dbReference type="EMBL" id="RQH25141.1"/>
    </source>
</evidence>
<protein>
    <submittedName>
        <fullName evidence="1">Transcriptional regulator</fullName>
    </submittedName>
</protein>
<dbReference type="Proteomes" id="UP000269154">
    <property type="component" value="Unassembled WGS sequence"/>
</dbReference>
<name>A0A3N6QPZ8_9CYAN</name>
<sequence length="112" mass="12658">METELEYEAYLAVLEELTFAKNLTQEEKALYDLLVLLIENYEAENYPMASVKPYEVLQHLITASGISQQNLVGIIGSDEVVSQVVDGQLSLNNWQAKVLADYFQISPTIFQL</sequence>
<reference evidence="1 2" key="1">
    <citation type="journal article" date="2018" name="ACS Chem. Biol.">
        <title>Ketoreductase domain dysfunction expands chemodiversity: malyngamide biosynthesis in the cyanobacterium Okeania hirsuta.</title>
        <authorList>
            <person name="Moss N.A."/>
            <person name="Leao T."/>
            <person name="Rankin M."/>
            <person name="McCullough T.M."/>
            <person name="Qu P."/>
            <person name="Korobeynikov A."/>
            <person name="Smith J.L."/>
            <person name="Gerwick L."/>
            <person name="Gerwick W.H."/>
        </authorList>
    </citation>
    <scope>NUCLEOTIDE SEQUENCE [LARGE SCALE GENOMIC DNA]</scope>
    <source>
        <strain evidence="1 2">PAB10Feb10-1</strain>
    </source>
</reference>
<evidence type="ECO:0000313" key="2">
    <source>
        <dbReference type="Proteomes" id="UP000269154"/>
    </source>
</evidence>
<gene>
    <name evidence="1" type="ORF">D5R40_29340</name>
</gene>
<dbReference type="AlphaFoldDB" id="A0A3N6QPZ8"/>
<organism evidence="1 2">
    <name type="scientific">Okeania hirsuta</name>
    <dbReference type="NCBI Taxonomy" id="1458930"/>
    <lineage>
        <taxon>Bacteria</taxon>
        <taxon>Bacillati</taxon>
        <taxon>Cyanobacteriota</taxon>
        <taxon>Cyanophyceae</taxon>
        <taxon>Oscillatoriophycideae</taxon>
        <taxon>Oscillatoriales</taxon>
        <taxon>Microcoleaceae</taxon>
        <taxon>Okeania</taxon>
    </lineage>
</organism>
<dbReference type="EMBL" id="RCBY01000306">
    <property type="protein sequence ID" value="RQH25141.1"/>
    <property type="molecule type" value="Genomic_DNA"/>
</dbReference>
<accession>A0A3N6QPZ8</accession>
<keyword evidence="2" id="KW-1185">Reference proteome</keyword>